<dbReference type="GO" id="GO:0016036">
    <property type="term" value="P:cellular response to phosphate starvation"/>
    <property type="evidence" value="ECO:0007669"/>
    <property type="project" value="TreeGrafter"/>
</dbReference>
<dbReference type="InterPro" id="IPR036097">
    <property type="entry name" value="HisK_dim/P_sf"/>
</dbReference>
<evidence type="ECO:0000256" key="7">
    <source>
        <dbReference type="ARBA" id="ARBA00022777"/>
    </source>
</evidence>
<organism evidence="12 13">
    <name type="scientific">Paenibacillus lutimineralis</name>
    <dbReference type="NCBI Taxonomy" id="2707005"/>
    <lineage>
        <taxon>Bacteria</taxon>
        <taxon>Bacillati</taxon>
        <taxon>Bacillota</taxon>
        <taxon>Bacilli</taxon>
        <taxon>Bacillales</taxon>
        <taxon>Paenibacillaceae</taxon>
        <taxon>Paenibacillus</taxon>
    </lineage>
</organism>
<keyword evidence="8" id="KW-0067">ATP-binding</keyword>
<feature type="transmembrane region" description="Helical" evidence="10">
    <location>
        <begin position="6"/>
        <end position="26"/>
    </location>
</feature>
<dbReference type="SMART" id="SM00387">
    <property type="entry name" value="HATPase_c"/>
    <property type="match status" value="1"/>
</dbReference>
<dbReference type="Proteomes" id="UP000270678">
    <property type="component" value="Chromosome"/>
</dbReference>
<dbReference type="InterPro" id="IPR003661">
    <property type="entry name" value="HisK_dim/P_dom"/>
</dbReference>
<sequence>MAIAVGFLTILVIGLILYIVFILQQLRSINRQLGKRLSEQTRQPISLELVSKELNTLAIQINRCLKAEETLRLKGIHEERRFKEMITNISHDLRTPLTAIKGYHQLLTLSELTHDQQKKLQIAQKHANELGYLIEHFFEYSCLVHAEPKLQSRRVNLTNLITECLAASVPALEDNKLTVEFKEAPPTYILGDQEMITRIIQNLIRNAIQHSTGTLQVSLPTTDEQAILSFRNRVNPATSIDVKRLFDRFYTGDQARGSSTGLGLSIVKLLAAQMEGSTDASLQDGCLEIRVHLPLYRNDH</sequence>
<evidence type="ECO:0000256" key="5">
    <source>
        <dbReference type="ARBA" id="ARBA00022679"/>
    </source>
</evidence>
<dbReference type="InterPro" id="IPR036890">
    <property type="entry name" value="HATPase_C_sf"/>
</dbReference>
<proteinExistence type="predicted"/>
<evidence type="ECO:0000256" key="10">
    <source>
        <dbReference type="SAM" id="Phobius"/>
    </source>
</evidence>
<comment type="subcellular location">
    <subcellularLocation>
        <location evidence="2">Membrane</location>
    </subcellularLocation>
</comment>
<dbReference type="GO" id="GO:0004721">
    <property type="term" value="F:phosphoprotein phosphatase activity"/>
    <property type="evidence" value="ECO:0007669"/>
    <property type="project" value="TreeGrafter"/>
</dbReference>
<evidence type="ECO:0000256" key="6">
    <source>
        <dbReference type="ARBA" id="ARBA00022741"/>
    </source>
</evidence>
<keyword evidence="7 12" id="KW-0418">Kinase</keyword>
<dbReference type="OrthoDB" id="9792991at2"/>
<evidence type="ECO:0000256" key="2">
    <source>
        <dbReference type="ARBA" id="ARBA00004370"/>
    </source>
</evidence>
<dbReference type="GO" id="GO:0000155">
    <property type="term" value="F:phosphorelay sensor kinase activity"/>
    <property type="evidence" value="ECO:0007669"/>
    <property type="project" value="InterPro"/>
</dbReference>
<evidence type="ECO:0000259" key="11">
    <source>
        <dbReference type="PROSITE" id="PS50109"/>
    </source>
</evidence>
<protein>
    <recommendedName>
        <fullName evidence="3">histidine kinase</fullName>
        <ecNumber evidence="3">2.7.13.3</ecNumber>
    </recommendedName>
</protein>
<keyword evidence="5" id="KW-0808">Transferase</keyword>
<dbReference type="GO" id="GO:0005886">
    <property type="term" value="C:plasma membrane"/>
    <property type="evidence" value="ECO:0007669"/>
    <property type="project" value="TreeGrafter"/>
</dbReference>
<keyword evidence="10" id="KW-0812">Transmembrane</keyword>
<accession>A0A3Q9ICT8</accession>
<dbReference type="PANTHER" id="PTHR45453:SF1">
    <property type="entry name" value="PHOSPHATE REGULON SENSOR PROTEIN PHOR"/>
    <property type="match status" value="1"/>
</dbReference>
<dbReference type="CDD" id="cd00075">
    <property type="entry name" value="HATPase"/>
    <property type="match status" value="1"/>
</dbReference>
<dbReference type="Pfam" id="PF02518">
    <property type="entry name" value="HATPase_c"/>
    <property type="match status" value="1"/>
</dbReference>
<gene>
    <name evidence="12" type="ORF">EI981_28580</name>
</gene>
<keyword evidence="6" id="KW-0547">Nucleotide-binding</keyword>
<dbReference type="Gene3D" id="1.10.287.130">
    <property type="match status" value="1"/>
</dbReference>
<keyword evidence="4" id="KW-0597">Phosphoprotein</keyword>
<evidence type="ECO:0000256" key="9">
    <source>
        <dbReference type="ARBA" id="ARBA00023012"/>
    </source>
</evidence>
<dbReference type="AlphaFoldDB" id="A0A3Q9ICT8"/>
<comment type="catalytic activity">
    <reaction evidence="1">
        <text>ATP + protein L-histidine = ADP + protein N-phospho-L-histidine.</text>
        <dbReference type="EC" id="2.7.13.3"/>
    </reaction>
</comment>
<evidence type="ECO:0000256" key="1">
    <source>
        <dbReference type="ARBA" id="ARBA00000085"/>
    </source>
</evidence>
<dbReference type="GO" id="GO:0005524">
    <property type="term" value="F:ATP binding"/>
    <property type="evidence" value="ECO:0007669"/>
    <property type="project" value="UniProtKB-KW"/>
</dbReference>
<dbReference type="EC" id="2.7.13.3" evidence="3"/>
<evidence type="ECO:0000256" key="3">
    <source>
        <dbReference type="ARBA" id="ARBA00012438"/>
    </source>
</evidence>
<feature type="domain" description="Histidine kinase" evidence="11">
    <location>
        <begin position="88"/>
        <end position="297"/>
    </location>
</feature>
<evidence type="ECO:0000256" key="4">
    <source>
        <dbReference type="ARBA" id="ARBA00022553"/>
    </source>
</evidence>
<dbReference type="InterPro" id="IPR050351">
    <property type="entry name" value="BphY/WalK/GraS-like"/>
</dbReference>
<evidence type="ECO:0000313" key="13">
    <source>
        <dbReference type="Proteomes" id="UP000270678"/>
    </source>
</evidence>
<dbReference type="KEGG" id="plut:EI981_28580"/>
<dbReference type="SUPFAM" id="SSF55874">
    <property type="entry name" value="ATPase domain of HSP90 chaperone/DNA topoisomerase II/histidine kinase"/>
    <property type="match status" value="1"/>
</dbReference>
<dbReference type="SUPFAM" id="SSF47384">
    <property type="entry name" value="Homodimeric domain of signal transducing histidine kinase"/>
    <property type="match status" value="1"/>
</dbReference>
<dbReference type="InterPro" id="IPR003594">
    <property type="entry name" value="HATPase_dom"/>
</dbReference>
<keyword evidence="9" id="KW-0902">Two-component regulatory system</keyword>
<keyword evidence="10" id="KW-0472">Membrane</keyword>
<dbReference type="Gene3D" id="3.30.565.10">
    <property type="entry name" value="Histidine kinase-like ATPase, C-terminal domain"/>
    <property type="match status" value="1"/>
</dbReference>
<dbReference type="EMBL" id="CP034346">
    <property type="protein sequence ID" value="AZS17995.1"/>
    <property type="molecule type" value="Genomic_DNA"/>
</dbReference>
<dbReference type="CDD" id="cd00082">
    <property type="entry name" value="HisKA"/>
    <property type="match status" value="1"/>
</dbReference>
<name>A0A3Q9ICT8_9BACL</name>
<dbReference type="RefSeq" id="WP_127004081.1">
    <property type="nucleotide sequence ID" value="NZ_CP034346.1"/>
</dbReference>
<dbReference type="PANTHER" id="PTHR45453">
    <property type="entry name" value="PHOSPHATE REGULON SENSOR PROTEIN PHOR"/>
    <property type="match status" value="1"/>
</dbReference>
<dbReference type="SMART" id="SM00388">
    <property type="entry name" value="HisKA"/>
    <property type="match status" value="1"/>
</dbReference>
<evidence type="ECO:0000313" key="12">
    <source>
        <dbReference type="EMBL" id="AZS17995.1"/>
    </source>
</evidence>
<reference evidence="13" key="1">
    <citation type="submission" date="2018-12" db="EMBL/GenBank/DDBJ databases">
        <title>Complete genome sequence of Paenibacillus sp. MBLB1234.</title>
        <authorList>
            <person name="Nam Y.-D."/>
            <person name="Kang J."/>
            <person name="Chung W.-H."/>
            <person name="Park Y.S."/>
        </authorList>
    </citation>
    <scope>NUCLEOTIDE SEQUENCE [LARGE SCALE GENOMIC DNA]</scope>
    <source>
        <strain evidence="13">MBLB1234</strain>
    </source>
</reference>
<dbReference type="Pfam" id="PF00512">
    <property type="entry name" value="HisKA"/>
    <property type="match status" value="1"/>
</dbReference>
<keyword evidence="13" id="KW-1185">Reference proteome</keyword>
<keyword evidence="10" id="KW-1133">Transmembrane helix</keyword>
<dbReference type="InterPro" id="IPR005467">
    <property type="entry name" value="His_kinase_dom"/>
</dbReference>
<dbReference type="PROSITE" id="PS50109">
    <property type="entry name" value="HIS_KIN"/>
    <property type="match status" value="1"/>
</dbReference>
<evidence type="ECO:0000256" key="8">
    <source>
        <dbReference type="ARBA" id="ARBA00022840"/>
    </source>
</evidence>